<dbReference type="Gene3D" id="3.40.50.2000">
    <property type="entry name" value="Glycogen Phosphorylase B"/>
    <property type="match status" value="2"/>
</dbReference>
<dbReference type="AlphaFoldDB" id="A0AAU7BYQ4"/>
<dbReference type="EMBL" id="CP157197">
    <property type="protein sequence ID" value="XBG66098.1"/>
    <property type="molecule type" value="Genomic_DNA"/>
</dbReference>
<accession>A0AAU7BYQ4</accession>
<dbReference type="InterPro" id="IPR001296">
    <property type="entry name" value="Glyco_trans_1"/>
</dbReference>
<sequence length="387" mass="43817">MKVLNIMLSRDLGGIQQAFLDYSTALEMQKIEVINTTAYKAKINSFLSKKSLKLPNIVPFDLLSVLILKYIIYKTKPDIIIAHGNRAINFSKLAKITNVKLIGIAHNYTLKGLRKCDFVIALTHHMHAFLLKNNFAESKIFILPNMININKDFAPNKIDFLQKEANKERFEGESLPRTAAYTTLREDSSTSSTYKLPLEAHYTRSLIYGKPIVIGVLARFVTKKGVDIFIKAIKILKEKKYNIQVVIGGEGEEKDNLIALVRILNLQNQISFTGWINDKDRFFEQSDIFCLPSLHEPFGIIVLEAMKANIPIVSTDTEGPTEILSNMQDGLICKAGSIKDLAEKIAYLIDNPKKAKVFSKNAYLKLQQNYDIQVVSKKLQYILESLI</sequence>
<evidence type="ECO:0000313" key="2">
    <source>
        <dbReference type="EMBL" id="XBG66098.1"/>
    </source>
</evidence>
<feature type="domain" description="Glycosyl transferase family 1" evidence="1">
    <location>
        <begin position="205"/>
        <end position="363"/>
    </location>
</feature>
<dbReference type="Pfam" id="PF00534">
    <property type="entry name" value="Glycos_transf_1"/>
    <property type="match status" value="1"/>
</dbReference>
<name>A0AAU7BYQ4_9RICK</name>
<dbReference type="SUPFAM" id="SSF53756">
    <property type="entry name" value="UDP-Glycosyltransferase/glycogen phosphorylase"/>
    <property type="match status" value="1"/>
</dbReference>
<gene>
    <name evidence="2" type="ORF">AAGW17_03840</name>
</gene>
<dbReference type="InterPro" id="IPR005728">
    <property type="entry name" value="RPE1"/>
</dbReference>
<dbReference type="NCBIfam" id="TIGR01045">
    <property type="entry name" value="RPE1"/>
    <property type="match status" value="1"/>
</dbReference>
<proteinExistence type="predicted"/>
<organism evidence="2">
    <name type="scientific">Rickettsia oklahomensis</name>
    <dbReference type="NCBI Taxonomy" id="3141789"/>
    <lineage>
        <taxon>Bacteria</taxon>
        <taxon>Pseudomonadati</taxon>
        <taxon>Pseudomonadota</taxon>
        <taxon>Alphaproteobacteria</taxon>
        <taxon>Rickettsiales</taxon>
        <taxon>Rickettsiaceae</taxon>
        <taxon>Rickettsieae</taxon>
        <taxon>Rickettsia</taxon>
        <taxon>belli group</taxon>
    </lineage>
</organism>
<dbReference type="KEGG" id="rof:AAGW17_03840"/>
<protein>
    <submittedName>
        <fullName evidence="2">Glycosyltransferase</fullName>
        <ecNumber evidence="2">2.4.-.-</ecNumber>
    </submittedName>
</protein>
<evidence type="ECO:0000259" key="1">
    <source>
        <dbReference type="Pfam" id="PF00534"/>
    </source>
</evidence>
<dbReference type="EC" id="2.4.-.-" evidence="2"/>
<dbReference type="GO" id="GO:0016757">
    <property type="term" value="F:glycosyltransferase activity"/>
    <property type="evidence" value="ECO:0007669"/>
    <property type="project" value="UniProtKB-KW"/>
</dbReference>
<dbReference type="PANTHER" id="PTHR12526">
    <property type="entry name" value="GLYCOSYLTRANSFERASE"/>
    <property type="match status" value="1"/>
</dbReference>
<dbReference type="RefSeq" id="WP_347938734.1">
    <property type="nucleotide sequence ID" value="NZ_CP157197.1"/>
</dbReference>
<reference evidence="2" key="1">
    <citation type="submission" date="2024-05" db="EMBL/GenBank/DDBJ databases">
        <title>Characterization of a novel Rickettsia species. (Rickettsia oklahomia sp. nov.) from Amblyomma americanum ticks.</title>
        <authorList>
            <person name="Korla P.K."/>
            <person name="Karounos M."/>
            <person name="Wilson J.M."/>
            <person name="Little S.E."/>
            <person name="Qurollo B.A."/>
        </authorList>
    </citation>
    <scope>NUCLEOTIDE SEQUENCE</scope>
    <source>
        <strain evidence="2">Oklahoma-10</strain>
    </source>
</reference>
<dbReference type="CDD" id="cd03801">
    <property type="entry name" value="GT4_PimA-like"/>
    <property type="match status" value="1"/>
</dbReference>
<keyword evidence="2" id="KW-0808">Transferase</keyword>
<keyword evidence="2" id="KW-0328">Glycosyltransferase</keyword>